<evidence type="ECO:0000313" key="1">
    <source>
        <dbReference type="EMBL" id="VDN26225.1"/>
    </source>
</evidence>
<dbReference type="Proteomes" id="UP000281553">
    <property type="component" value="Unassembled WGS sequence"/>
</dbReference>
<dbReference type="OrthoDB" id="76364at2759"/>
<dbReference type="AlphaFoldDB" id="A0A3P7M9S4"/>
<accession>A0A3P7M9S4</accession>
<dbReference type="EMBL" id="UYRU01075749">
    <property type="protein sequence ID" value="VDN26225.1"/>
    <property type="molecule type" value="Genomic_DNA"/>
</dbReference>
<gene>
    <name evidence="1" type="ORF">DILT_LOCUS14763</name>
</gene>
<reference evidence="1 2" key="1">
    <citation type="submission" date="2018-11" db="EMBL/GenBank/DDBJ databases">
        <authorList>
            <consortium name="Pathogen Informatics"/>
        </authorList>
    </citation>
    <scope>NUCLEOTIDE SEQUENCE [LARGE SCALE GENOMIC DNA]</scope>
</reference>
<proteinExistence type="predicted"/>
<organism evidence="1 2">
    <name type="scientific">Dibothriocephalus latus</name>
    <name type="common">Fish tapeworm</name>
    <name type="synonym">Diphyllobothrium latum</name>
    <dbReference type="NCBI Taxonomy" id="60516"/>
    <lineage>
        <taxon>Eukaryota</taxon>
        <taxon>Metazoa</taxon>
        <taxon>Spiralia</taxon>
        <taxon>Lophotrochozoa</taxon>
        <taxon>Platyhelminthes</taxon>
        <taxon>Cestoda</taxon>
        <taxon>Eucestoda</taxon>
        <taxon>Diphyllobothriidea</taxon>
        <taxon>Diphyllobothriidae</taxon>
        <taxon>Dibothriocephalus</taxon>
    </lineage>
</organism>
<evidence type="ECO:0000313" key="2">
    <source>
        <dbReference type="Proteomes" id="UP000281553"/>
    </source>
</evidence>
<name>A0A3P7M9S4_DIBLA</name>
<sequence>MRHELDCLILLSNHDLALERFAAKEKFVLSVLNDPSASRPDLPAFLQRFSPAYLACGVLRMAVGVCERLRQYARAASLIRALLYPVPISKKQKPAPSVSLLTLMGSRSACRLLLRFILDEGVHGGKHLECLTAIQSLLSISPDMPAAYLRAGYRLEVKRQVGRLLETAARRAPVTAVRKSRKRKADQEMVTESTEDPFTTIRDLNEALVPSLKEAPTVRF</sequence>
<protein>
    <submittedName>
        <fullName evidence="1">Uncharacterized protein</fullName>
    </submittedName>
</protein>
<keyword evidence="2" id="KW-1185">Reference proteome</keyword>